<keyword evidence="7 11" id="KW-0862">Zinc</keyword>
<comment type="cofactor">
    <cofactor evidence="1 11">
        <name>Zn(2+)</name>
        <dbReference type="ChEBI" id="CHEBI:29105"/>
    </cofactor>
</comment>
<dbReference type="AlphaFoldDB" id="A0A0G0PAW0"/>
<evidence type="ECO:0000256" key="5">
    <source>
        <dbReference type="ARBA" id="ARBA00022692"/>
    </source>
</evidence>
<dbReference type="InterPro" id="IPR036034">
    <property type="entry name" value="PDZ_sf"/>
</dbReference>
<dbReference type="SUPFAM" id="SSF50156">
    <property type="entry name" value="PDZ domain-like"/>
    <property type="match status" value="1"/>
</dbReference>
<dbReference type="EMBL" id="LBVV01000002">
    <property type="protein sequence ID" value="KKQ95259.1"/>
    <property type="molecule type" value="Genomic_DNA"/>
</dbReference>
<feature type="transmembrane region" description="Helical" evidence="11">
    <location>
        <begin position="6"/>
        <end position="25"/>
    </location>
</feature>
<dbReference type="Pfam" id="PF02163">
    <property type="entry name" value="Peptidase_M50"/>
    <property type="match status" value="1"/>
</dbReference>
<dbReference type="InterPro" id="IPR004387">
    <property type="entry name" value="Pept_M50_Zn"/>
</dbReference>
<keyword evidence="6 11" id="KW-0378">Hydrolase</keyword>
<dbReference type="PANTHER" id="PTHR42837:SF2">
    <property type="entry name" value="MEMBRANE METALLOPROTEASE ARASP2, CHLOROPLASTIC-RELATED"/>
    <property type="match status" value="1"/>
</dbReference>
<name>A0A0G0PAW0_UNCC2</name>
<evidence type="ECO:0000256" key="2">
    <source>
        <dbReference type="ARBA" id="ARBA00004141"/>
    </source>
</evidence>
<gene>
    <name evidence="13" type="ORF">UT18_C0002G0036</name>
</gene>
<dbReference type="InterPro" id="IPR008915">
    <property type="entry name" value="Peptidase_M50"/>
</dbReference>
<evidence type="ECO:0000313" key="14">
    <source>
        <dbReference type="Proteomes" id="UP000034207"/>
    </source>
</evidence>
<dbReference type="GO" id="GO:0006508">
    <property type="term" value="P:proteolysis"/>
    <property type="evidence" value="ECO:0007669"/>
    <property type="project" value="UniProtKB-KW"/>
</dbReference>
<keyword evidence="11" id="KW-0479">Metal-binding</keyword>
<dbReference type="Proteomes" id="UP000034207">
    <property type="component" value="Unassembled WGS sequence"/>
</dbReference>
<dbReference type="GO" id="GO:0016020">
    <property type="term" value="C:membrane"/>
    <property type="evidence" value="ECO:0007669"/>
    <property type="project" value="UniProtKB-SubCell"/>
</dbReference>
<keyword evidence="5 11" id="KW-0812">Transmembrane</keyword>
<sequence length="367" mass="40865">MGEYLYNFINILSFIFVFGLIVFVHEFGHFFMARRAGCRIDEFGFGFGPKLFGWKKGETKYAIKLFPIGGYVKIYGEEGGEDTNNPKSFASKTPLQKFSILIAGVTMNFILAIVILTGIFIVGFKPLIPQNYNLPGIIDNQKVLIQGVAESSPAQKAGIEGGWEVKSVNGKKAGNSLVFAGMVNEKVGQPIDIVLQKDGQTKEFRIIPERDDKIYKIGVYLEDSGTIRAPFYLAPVDAIIWSWDLGKLTIVGFYQFFEQLFTSFSVAENVTGPVGIYKATGAIAYMGFDYLMQFTAIISLTLAIMNLLPIPALDGGHIFILGLEKITKRKLDEKAKNTAALVGFSLLILLMIIITWKDLIRFDIIKW</sequence>
<proteinExistence type="inferred from homology"/>
<evidence type="ECO:0000256" key="1">
    <source>
        <dbReference type="ARBA" id="ARBA00001947"/>
    </source>
</evidence>
<evidence type="ECO:0000256" key="11">
    <source>
        <dbReference type="RuleBase" id="RU362031"/>
    </source>
</evidence>
<keyword evidence="10 11" id="KW-0472">Membrane</keyword>
<dbReference type="Gene3D" id="2.30.42.10">
    <property type="match status" value="1"/>
</dbReference>
<dbReference type="GO" id="GO:0046872">
    <property type="term" value="F:metal ion binding"/>
    <property type="evidence" value="ECO:0007669"/>
    <property type="project" value="UniProtKB-KW"/>
</dbReference>
<evidence type="ECO:0000256" key="4">
    <source>
        <dbReference type="ARBA" id="ARBA00022670"/>
    </source>
</evidence>
<evidence type="ECO:0000256" key="9">
    <source>
        <dbReference type="ARBA" id="ARBA00023049"/>
    </source>
</evidence>
<protein>
    <recommendedName>
        <fullName evidence="11">Zinc metalloprotease</fullName>
        <ecNumber evidence="11">3.4.24.-</ecNumber>
    </recommendedName>
</protein>
<comment type="similarity">
    <text evidence="3 11">Belongs to the peptidase M50B family.</text>
</comment>
<feature type="transmembrane region" description="Helical" evidence="11">
    <location>
        <begin position="338"/>
        <end position="356"/>
    </location>
</feature>
<dbReference type="CDD" id="cd06163">
    <property type="entry name" value="S2P-M50_PDZ_RseP-like"/>
    <property type="match status" value="1"/>
</dbReference>
<dbReference type="GO" id="GO:0004222">
    <property type="term" value="F:metalloendopeptidase activity"/>
    <property type="evidence" value="ECO:0007669"/>
    <property type="project" value="InterPro"/>
</dbReference>
<dbReference type="STRING" id="1618345.UT18_C0002G0036"/>
<evidence type="ECO:0000259" key="12">
    <source>
        <dbReference type="Pfam" id="PF02163"/>
    </source>
</evidence>
<feature type="domain" description="Peptidase M50" evidence="12">
    <location>
        <begin position="14"/>
        <end position="350"/>
    </location>
</feature>
<dbReference type="PANTHER" id="PTHR42837">
    <property type="entry name" value="REGULATOR OF SIGMA-E PROTEASE RSEP"/>
    <property type="match status" value="1"/>
</dbReference>
<organism evidence="13 14">
    <name type="scientific">candidate division CPR2 bacterium GW2011_GWC2_39_10</name>
    <dbReference type="NCBI Taxonomy" id="1618345"/>
    <lineage>
        <taxon>Bacteria</taxon>
        <taxon>Bacteria division CPR2</taxon>
    </lineage>
</organism>
<evidence type="ECO:0000256" key="8">
    <source>
        <dbReference type="ARBA" id="ARBA00022989"/>
    </source>
</evidence>
<evidence type="ECO:0000256" key="10">
    <source>
        <dbReference type="ARBA" id="ARBA00023136"/>
    </source>
</evidence>
<comment type="caution">
    <text evidence="13">The sequence shown here is derived from an EMBL/GenBank/DDBJ whole genome shotgun (WGS) entry which is preliminary data.</text>
</comment>
<evidence type="ECO:0000256" key="7">
    <source>
        <dbReference type="ARBA" id="ARBA00022833"/>
    </source>
</evidence>
<accession>A0A0G0PAW0</accession>
<keyword evidence="8 11" id="KW-1133">Transmembrane helix</keyword>
<feature type="transmembrane region" description="Helical" evidence="11">
    <location>
        <begin position="98"/>
        <end position="124"/>
    </location>
</feature>
<keyword evidence="9 11" id="KW-0482">Metalloprotease</keyword>
<evidence type="ECO:0000256" key="3">
    <source>
        <dbReference type="ARBA" id="ARBA00007931"/>
    </source>
</evidence>
<feature type="transmembrane region" description="Helical" evidence="11">
    <location>
        <begin position="290"/>
        <end position="308"/>
    </location>
</feature>
<keyword evidence="4 13" id="KW-0645">Protease</keyword>
<evidence type="ECO:0000313" key="13">
    <source>
        <dbReference type="EMBL" id="KKQ95259.1"/>
    </source>
</evidence>
<dbReference type="EC" id="3.4.24.-" evidence="11"/>
<dbReference type="NCBIfam" id="TIGR00054">
    <property type="entry name" value="RIP metalloprotease RseP"/>
    <property type="match status" value="1"/>
</dbReference>
<evidence type="ECO:0000256" key="6">
    <source>
        <dbReference type="ARBA" id="ARBA00022801"/>
    </source>
</evidence>
<comment type="subcellular location">
    <subcellularLocation>
        <location evidence="2">Membrane</location>
        <topology evidence="2">Multi-pass membrane protein</topology>
    </subcellularLocation>
</comment>
<reference evidence="13 14" key="1">
    <citation type="journal article" date="2015" name="Nature">
        <title>rRNA introns, odd ribosomes, and small enigmatic genomes across a large radiation of phyla.</title>
        <authorList>
            <person name="Brown C.T."/>
            <person name="Hug L.A."/>
            <person name="Thomas B.C."/>
            <person name="Sharon I."/>
            <person name="Castelle C.J."/>
            <person name="Singh A."/>
            <person name="Wilkins M.J."/>
            <person name="Williams K.H."/>
            <person name="Banfield J.F."/>
        </authorList>
    </citation>
    <scope>NUCLEOTIDE SEQUENCE [LARGE SCALE GENOMIC DNA]</scope>
</reference>